<feature type="domain" description="GIY-YIG" evidence="3">
    <location>
        <begin position="196"/>
        <end position="274"/>
    </location>
</feature>
<dbReference type="AlphaFoldDB" id="A0A7K1STB6"/>
<dbReference type="GO" id="GO:0005829">
    <property type="term" value="C:cytosol"/>
    <property type="evidence" value="ECO:0007669"/>
    <property type="project" value="TreeGrafter"/>
</dbReference>
<dbReference type="InterPro" id="IPR000305">
    <property type="entry name" value="GIY-YIG_endonuc"/>
</dbReference>
<dbReference type="Proteomes" id="UP000462014">
    <property type="component" value="Unassembled WGS sequence"/>
</dbReference>
<dbReference type="Pfam" id="PF01541">
    <property type="entry name" value="GIY-YIG"/>
    <property type="match status" value="1"/>
</dbReference>
<dbReference type="NCBIfam" id="TIGR00573">
    <property type="entry name" value="dnaq"/>
    <property type="match status" value="1"/>
</dbReference>
<dbReference type="InterPro" id="IPR035901">
    <property type="entry name" value="GIY-YIG_endonuc_sf"/>
</dbReference>
<dbReference type="InterPro" id="IPR012337">
    <property type="entry name" value="RNaseH-like_sf"/>
</dbReference>
<dbReference type="InterPro" id="IPR013520">
    <property type="entry name" value="Ribonucl_H"/>
</dbReference>
<comment type="subunit">
    <text evidence="2">DNA polymerase III contains a core (composed of alpha, epsilon and theta chains) that associates with a tau subunit. This core dimerizes to form the POLIII' complex. PolIII' associates with the gamma complex (composed of gamma, delta, delta', psi and chi chains) and with the beta chain to form the complete DNA polymerase III complex.</text>
</comment>
<dbReference type="GO" id="GO:0008408">
    <property type="term" value="F:3'-5' exonuclease activity"/>
    <property type="evidence" value="ECO:0007669"/>
    <property type="project" value="TreeGrafter"/>
</dbReference>
<evidence type="ECO:0000256" key="2">
    <source>
        <dbReference type="ARBA" id="ARBA00026073"/>
    </source>
</evidence>
<reference evidence="4 5" key="1">
    <citation type="submission" date="2019-12" db="EMBL/GenBank/DDBJ databases">
        <title>Mucilaginibacter sp. HMF7410 genome sequencing and assembly.</title>
        <authorList>
            <person name="Kang H."/>
            <person name="Cha I."/>
            <person name="Kim H."/>
            <person name="Joh K."/>
        </authorList>
    </citation>
    <scope>NUCLEOTIDE SEQUENCE [LARGE SCALE GENOMIC DNA]</scope>
    <source>
        <strain evidence="4 5">HMF7410</strain>
    </source>
</reference>
<protein>
    <submittedName>
        <fullName evidence="4">DNA polymerase III subunit epsilon</fullName>
    </submittedName>
</protein>
<dbReference type="PANTHER" id="PTHR30231:SF37">
    <property type="entry name" value="EXODEOXYRIBONUCLEASE 10"/>
    <property type="match status" value="1"/>
</dbReference>
<evidence type="ECO:0000256" key="1">
    <source>
        <dbReference type="ARBA" id="ARBA00025483"/>
    </source>
</evidence>
<gene>
    <name evidence="4" type="ORF">GO621_03215</name>
</gene>
<dbReference type="CDD" id="cd06127">
    <property type="entry name" value="DEDDh"/>
    <property type="match status" value="1"/>
</dbReference>
<comment type="function">
    <text evidence="1">DNA polymerase III is a complex, multichain enzyme responsible for most of the replicative synthesis in bacteria. The epsilon subunit contain the editing function and is a proofreading 3'-5' exonuclease.</text>
</comment>
<organism evidence="4 5">
    <name type="scientific">Mucilaginibacter arboris</name>
    <dbReference type="NCBI Taxonomy" id="2682090"/>
    <lineage>
        <taxon>Bacteria</taxon>
        <taxon>Pseudomonadati</taxon>
        <taxon>Bacteroidota</taxon>
        <taxon>Sphingobacteriia</taxon>
        <taxon>Sphingobacteriales</taxon>
        <taxon>Sphingobacteriaceae</taxon>
        <taxon>Mucilaginibacter</taxon>
    </lineage>
</organism>
<keyword evidence="5" id="KW-1185">Reference proteome</keyword>
<dbReference type="InterPro" id="IPR036397">
    <property type="entry name" value="RNaseH_sf"/>
</dbReference>
<dbReference type="SMART" id="SM00465">
    <property type="entry name" value="GIYc"/>
    <property type="match status" value="1"/>
</dbReference>
<dbReference type="GO" id="GO:0003677">
    <property type="term" value="F:DNA binding"/>
    <property type="evidence" value="ECO:0007669"/>
    <property type="project" value="InterPro"/>
</dbReference>
<dbReference type="Pfam" id="PF00929">
    <property type="entry name" value="RNase_T"/>
    <property type="match status" value="1"/>
</dbReference>
<dbReference type="SUPFAM" id="SSF53098">
    <property type="entry name" value="Ribonuclease H-like"/>
    <property type="match status" value="1"/>
</dbReference>
<dbReference type="InterPro" id="IPR047296">
    <property type="entry name" value="GIY-YIG_UvrC_Cho"/>
</dbReference>
<dbReference type="FunFam" id="3.30.420.10:FF:000045">
    <property type="entry name" value="3'-5' exonuclease DinG"/>
    <property type="match status" value="1"/>
</dbReference>
<dbReference type="InterPro" id="IPR006054">
    <property type="entry name" value="DnaQ"/>
</dbReference>
<dbReference type="SUPFAM" id="SSF82771">
    <property type="entry name" value="GIY-YIG endonuclease"/>
    <property type="match status" value="1"/>
</dbReference>
<comment type="caution">
    <text evidence="4">The sequence shown here is derived from an EMBL/GenBank/DDBJ whole genome shotgun (WGS) entry which is preliminary data.</text>
</comment>
<dbReference type="Gene3D" id="3.40.1440.10">
    <property type="entry name" value="GIY-YIG endonuclease"/>
    <property type="match status" value="1"/>
</dbReference>
<sequence>MYAIVDIETTGGHASANGITDIAIVLHDGVKVYHRFQSLINPQQPIPVYIQALTGINNDMVKEAPTFAEVAGQIYDLLQDKIFIAHNVNFDYSFVRYHLEAAGFNLQCKKLCTVRLSRKILPGYPSYSLGKLCHQLGIENESRHRAMGDAFATSALFSMLLKNDQNGHIQASLLQKSKEQLLPPNLLKNVMDMLPKNPGVYYFHDQKGKVIYVGKAKNIKKRVNSHFTGNNPNKQRQNFLKGIYNITWQVCGTELMALILEAAEIKRLWPAHNRALKRFDHAFALYQFEDQNGYLRLAIGKKKKYNKPIYTFGLMPEGYGLLRKLMIDFNLCPKLCFLQQNGQECLGIEHYNCLGACEGKEPATDYNLRVVKAVEHLHANMPTFIIYDEGREAEEQSLILMEEGQFYGMGYTKENLNQVDLKALKDSLSPISGNDYIKNLVYQFAKNNPEKTVTINV</sequence>
<dbReference type="EMBL" id="WPIK01000003">
    <property type="protein sequence ID" value="MVN20541.1"/>
    <property type="molecule type" value="Genomic_DNA"/>
</dbReference>
<dbReference type="Gene3D" id="3.30.420.10">
    <property type="entry name" value="Ribonuclease H-like superfamily/Ribonuclease H"/>
    <property type="match status" value="1"/>
</dbReference>
<dbReference type="SMART" id="SM00479">
    <property type="entry name" value="EXOIII"/>
    <property type="match status" value="1"/>
</dbReference>
<evidence type="ECO:0000259" key="3">
    <source>
        <dbReference type="PROSITE" id="PS50164"/>
    </source>
</evidence>
<accession>A0A7K1STB6</accession>
<evidence type="ECO:0000313" key="5">
    <source>
        <dbReference type="Proteomes" id="UP000462014"/>
    </source>
</evidence>
<dbReference type="GO" id="GO:0003887">
    <property type="term" value="F:DNA-directed DNA polymerase activity"/>
    <property type="evidence" value="ECO:0007669"/>
    <property type="project" value="InterPro"/>
</dbReference>
<dbReference type="CDD" id="cd10434">
    <property type="entry name" value="GIY-YIG_UvrC_Cho"/>
    <property type="match status" value="1"/>
</dbReference>
<dbReference type="GO" id="GO:0045004">
    <property type="term" value="P:DNA replication proofreading"/>
    <property type="evidence" value="ECO:0007669"/>
    <property type="project" value="TreeGrafter"/>
</dbReference>
<dbReference type="PANTHER" id="PTHR30231">
    <property type="entry name" value="DNA POLYMERASE III SUBUNIT EPSILON"/>
    <property type="match status" value="1"/>
</dbReference>
<dbReference type="RefSeq" id="WP_157564138.1">
    <property type="nucleotide sequence ID" value="NZ_WPIK01000003.1"/>
</dbReference>
<dbReference type="PROSITE" id="PS50164">
    <property type="entry name" value="GIY_YIG"/>
    <property type="match status" value="1"/>
</dbReference>
<dbReference type="GO" id="GO:0006289">
    <property type="term" value="P:nucleotide-excision repair"/>
    <property type="evidence" value="ECO:0007669"/>
    <property type="project" value="InterPro"/>
</dbReference>
<evidence type="ECO:0000313" key="4">
    <source>
        <dbReference type="EMBL" id="MVN20541.1"/>
    </source>
</evidence>
<name>A0A7K1STB6_9SPHI</name>
<proteinExistence type="predicted"/>